<name>A0A1L3ZY43_9SPHN</name>
<evidence type="ECO:0000313" key="1">
    <source>
        <dbReference type="EMBL" id="API60551.1"/>
    </source>
</evidence>
<dbReference type="EMBL" id="CP018221">
    <property type="protein sequence ID" value="API60551.1"/>
    <property type="molecule type" value="Genomic_DNA"/>
</dbReference>
<proteinExistence type="predicted"/>
<evidence type="ECO:0000313" key="2">
    <source>
        <dbReference type="Proteomes" id="UP000182063"/>
    </source>
</evidence>
<protein>
    <submittedName>
        <fullName evidence="1">Uncharacterized protein</fullName>
    </submittedName>
</protein>
<accession>A0A1L3ZY43</accession>
<dbReference type="Proteomes" id="UP000182063">
    <property type="component" value="Chromosome"/>
</dbReference>
<organism evidence="1 2">
    <name type="scientific">Tardibacter chloracetimidivorans</name>
    <dbReference type="NCBI Taxonomy" id="1921510"/>
    <lineage>
        <taxon>Bacteria</taxon>
        <taxon>Pseudomonadati</taxon>
        <taxon>Pseudomonadota</taxon>
        <taxon>Alphaproteobacteria</taxon>
        <taxon>Sphingomonadales</taxon>
        <taxon>Sphingomonadaceae</taxon>
        <taxon>Tardibacter</taxon>
    </lineage>
</organism>
<dbReference type="RefSeq" id="WP_072598215.1">
    <property type="nucleotide sequence ID" value="NZ_CP018221.1"/>
</dbReference>
<dbReference type="AlphaFoldDB" id="A0A1L3ZY43"/>
<reference evidence="2" key="1">
    <citation type="submission" date="2016-11" db="EMBL/GenBank/DDBJ databases">
        <title>Complete Genome Sequence of alachlor-degrading Sphingomonas sp. strain JJ-A5.</title>
        <authorList>
            <person name="Lee H."/>
            <person name="Ka J.-O."/>
        </authorList>
    </citation>
    <scope>NUCLEOTIDE SEQUENCE [LARGE SCALE GENOMIC DNA]</scope>
    <source>
        <strain evidence="2">JJ-A5</strain>
    </source>
</reference>
<gene>
    <name evidence="1" type="ORF">BSL82_15710</name>
</gene>
<sequence>MPKTITSTYDVTRRTVVTANHARVKAASSAPKRTSKPKWKTALRKPDLVFEIIGDGDKVLIDGLMTRDQAIMVYKFLEAINA</sequence>
<dbReference type="KEGG" id="sphj:BSL82_15710"/>
<keyword evidence="2" id="KW-1185">Reference proteome</keyword>